<dbReference type="OrthoDB" id="3181812at2"/>
<organism evidence="6 7">
    <name type="scientific">Saccharopolyspora shandongensis</name>
    <dbReference type="NCBI Taxonomy" id="418495"/>
    <lineage>
        <taxon>Bacteria</taxon>
        <taxon>Bacillati</taxon>
        <taxon>Actinomycetota</taxon>
        <taxon>Actinomycetes</taxon>
        <taxon>Pseudonocardiales</taxon>
        <taxon>Pseudonocardiaceae</taxon>
        <taxon>Saccharopolyspora</taxon>
    </lineage>
</organism>
<dbReference type="Proteomes" id="UP000199529">
    <property type="component" value="Unassembled WGS sequence"/>
</dbReference>
<comment type="similarity">
    <text evidence="1">Belongs to the LysR transcriptional regulatory family.</text>
</comment>
<evidence type="ECO:0000313" key="6">
    <source>
        <dbReference type="EMBL" id="SDY46814.1"/>
    </source>
</evidence>
<keyword evidence="2" id="KW-0805">Transcription regulation</keyword>
<dbReference type="PANTHER" id="PTHR30346">
    <property type="entry name" value="TRANSCRIPTIONAL DUAL REGULATOR HCAR-RELATED"/>
    <property type="match status" value="1"/>
</dbReference>
<evidence type="ECO:0000313" key="7">
    <source>
        <dbReference type="Proteomes" id="UP000199529"/>
    </source>
</evidence>
<dbReference type="EMBL" id="FNOK01000027">
    <property type="protein sequence ID" value="SDY46814.1"/>
    <property type="molecule type" value="Genomic_DNA"/>
</dbReference>
<dbReference type="InterPro" id="IPR000847">
    <property type="entry name" value="LysR_HTH_N"/>
</dbReference>
<dbReference type="Gene3D" id="3.40.190.10">
    <property type="entry name" value="Periplasmic binding protein-like II"/>
    <property type="match status" value="2"/>
</dbReference>
<feature type="domain" description="HTH lysR-type" evidence="5">
    <location>
        <begin position="1"/>
        <end position="58"/>
    </location>
</feature>
<dbReference type="SUPFAM" id="SSF53850">
    <property type="entry name" value="Periplasmic binding protein-like II"/>
    <property type="match status" value="1"/>
</dbReference>
<keyword evidence="4" id="KW-0804">Transcription</keyword>
<dbReference type="PROSITE" id="PS50931">
    <property type="entry name" value="HTH_LYSR"/>
    <property type="match status" value="1"/>
</dbReference>
<keyword evidence="7" id="KW-1185">Reference proteome</keyword>
<dbReference type="GO" id="GO:0032993">
    <property type="term" value="C:protein-DNA complex"/>
    <property type="evidence" value="ECO:0007669"/>
    <property type="project" value="TreeGrafter"/>
</dbReference>
<dbReference type="AlphaFoldDB" id="A0A1H3K5L5"/>
<sequence>MELRHLRYFVAVASERSMSRAAERLHLTQPSLSRQLRQLERDVGITLFERTPTGTTLTPAGVALHQHALLLLRLADASRDAAHSASEHTREVVDIGIPPGLATDWVLETLAALRAEIPHASVTLTEASSTDQLRMVREGRLDLGLVHERPLALRGTRLFDQAFGIAVRAGHRLAGRSTCLVRDLDNLRLLAHGREQVPVAHDRLIVAAHDAGAVPLWRFAQFSEHALACAEASEAEAVLLTEHSAHRLLPGWPWVPLVDPPLELTTWVVWQASTRPVVEQVAELISGRASRRVE</sequence>
<evidence type="ECO:0000256" key="4">
    <source>
        <dbReference type="ARBA" id="ARBA00023163"/>
    </source>
</evidence>
<evidence type="ECO:0000256" key="3">
    <source>
        <dbReference type="ARBA" id="ARBA00023125"/>
    </source>
</evidence>
<dbReference type="Gene3D" id="1.10.10.10">
    <property type="entry name" value="Winged helix-like DNA-binding domain superfamily/Winged helix DNA-binding domain"/>
    <property type="match status" value="1"/>
</dbReference>
<evidence type="ECO:0000256" key="1">
    <source>
        <dbReference type="ARBA" id="ARBA00009437"/>
    </source>
</evidence>
<dbReference type="InterPro" id="IPR005119">
    <property type="entry name" value="LysR_subst-bd"/>
</dbReference>
<protein>
    <submittedName>
        <fullName evidence="6">DNA-binding transcriptional regulator, LysR family</fullName>
    </submittedName>
</protein>
<dbReference type="RefSeq" id="WP_093270015.1">
    <property type="nucleotide sequence ID" value="NZ_FNOK01000027.1"/>
</dbReference>
<dbReference type="Pfam" id="PF00126">
    <property type="entry name" value="HTH_1"/>
    <property type="match status" value="1"/>
</dbReference>
<dbReference type="GO" id="GO:0003700">
    <property type="term" value="F:DNA-binding transcription factor activity"/>
    <property type="evidence" value="ECO:0007669"/>
    <property type="project" value="InterPro"/>
</dbReference>
<dbReference type="SUPFAM" id="SSF46785">
    <property type="entry name" value="Winged helix' DNA-binding domain"/>
    <property type="match status" value="1"/>
</dbReference>
<dbReference type="PRINTS" id="PR00039">
    <property type="entry name" value="HTHLYSR"/>
</dbReference>
<proteinExistence type="inferred from homology"/>
<gene>
    <name evidence="6" type="ORF">SAMN05216215_102753</name>
</gene>
<dbReference type="PANTHER" id="PTHR30346:SF28">
    <property type="entry name" value="HTH-TYPE TRANSCRIPTIONAL REGULATOR CYNR"/>
    <property type="match status" value="1"/>
</dbReference>
<dbReference type="FunFam" id="1.10.10.10:FF:000001">
    <property type="entry name" value="LysR family transcriptional regulator"/>
    <property type="match status" value="1"/>
</dbReference>
<reference evidence="7" key="1">
    <citation type="submission" date="2016-10" db="EMBL/GenBank/DDBJ databases">
        <authorList>
            <person name="Varghese N."/>
            <person name="Submissions S."/>
        </authorList>
    </citation>
    <scope>NUCLEOTIDE SEQUENCE [LARGE SCALE GENOMIC DNA]</scope>
    <source>
        <strain evidence="7">CGMCC 4.3530</strain>
    </source>
</reference>
<dbReference type="Pfam" id="PF03466">
    <property type="entry name" value="LysR_substrate"/>
    <property type="match status" value="1"/>
</dbReference>
<evidence type="ECO:0000259" key="5">
    <source>
        <dbReference type="PROSITE" id="PS50931"/>
    </source>
</evidence>
<accession>A0A1H3K5L5</accession>
<dbReference type="STRING" id="418495.SAMN05216215_102753"/>
<keyword evidence="3 6" id="KW-0238">DNA-binding</keyword>
<dbReference type="InterPro" id="IPR036388">
    <property type="entry name" value="WH-like_DNA-bd_sf"/>
</dbReference>
<dbReference type="InterPro" id="IPR036390">
    <property type="entry name" value="WH_DNA-bd_sf"/>
</dbReference>
<name>A0A1H3K5L5_9PSEU</name>
<evidence type="ECO:0000256" key="2">
    <source>
        <dbReference type="ARBA" id="ARBA00023015"/>
    </source>
</evidence>
<dbReference type="GO" id="GO:0003677">
    <property type="term" value="F:DNA binding"/>
    <property type="evidence" value="ECO:0007669"/>
    <property type="project" value="UniProtKB-KW"/>
</dbReference>